<evidence type="ECO:0000313" key="3">
    <source>
        <dbReference type="Proteomes" id="UP000472269"/>
    </source>
</evidence>
<dbReference type="Proteomes" id="UP000472269">
    <property type="component" value="Unplaced"/>
</dbReference>
<keyword evidence="3" id="KW-1185">Reference proteome</keyword>
<organism evidence="2 3">
    <name type="scientific">Athene cunicularia</name>
    <name type="common">Burrowing owl</name>
    <name type="synonym">Speotyto cunicularia</name>
    <dbReference type="NCBI Taxonomy" id="194338"/>
    <lineage>
        <taxon>Eukaryota</taxon>
        <taxon>Metazoa</taxon>
        <taxon>Chordata</taxon>
        <taxon>Craniata</taxon>
        <taxon>Vertebrata</taxon>
        <taxon>Euteleostomi</taxon>
        <taxon>Archelosauria</taxon>
        <taxon>Archosauria</taxon>
        <taxon>Dinosauria</taxon>
        <taxon>Saurischia</taxon>
        <taxon>Theropoda</taxon>
        <taxon>Coelurosauria</taxon>
        <taxon>Aves</taxon>
        <taxon>Neognathae</taxon>
        <taxon>Neoaves</taxon>
        <taxon>Telluraves</taxon>
        <taxon>Strigiformes</taxon>
        <taxon>Strigidae</taxon>
        <taxon>Athene</taxon>
    </lineage>
</organism>
<dbReference type="GO" id="GO:0005737">
    <property type="term" value="C:cytoplasm"/>
    <property type="evidence" value="ECO:0007669"/>
    <property type="project" value="TreeGrafter"/>
</dbReference>
<dbReference type="GO" id="GO:0050700">
    <property type="term" value="F:CARD domain binding"/>
    <property type="evidence" value="ECO:0007669"/>
    <property type="project" value="TreeGrafter"/>
</dbReference>
<dbReference type="FunFam" id="3.40.50.300:FF:000867">
    <property type="entry name" value="Caspase recruitment domain family member 10"/>
    <property type="match status" value="1"/>
</dbReference>
<reference evidence="2" key="1">
    <citation type="submission" date="2025-08" db="UniProtKB">
        <authorList>
            <consortium name="Ensembl"/>
        </authorList>
    </citation>
    <scope>IDENTIFICATION</scope>
</reference>
<dbReference type="PANTHER" id="PTHR14559:SF12">
    <property type="entry name" value="CASPASE RECRUITMENT DOMAIN-CONTAINING PROTEIN 10"/>
    <property type="match status" value="1"/>
</dbReference>
<dbReference type="OMA" id="GLHFNTC"/>
<dbReference type="SUPFAM" id="SSF52540">
    <property type="entry name" value="P-loop containing nucleoside triphosphate hydrolases"/>
    <property type="match status" value="1"/>
</dbReference>
<dbReference type="AlphaFoldDB" id="A0A663MKS7"/>
<name>A0A663MKS7_ATHCN</name>
<proteinExistence type="predicted"/>
<dbReference type="InterPro" id="IPR027417">
    <property type="entry name" value="P-loop_NTPase"/>
</dbReference>
<dbReference type="PANTHER" id="PTHR14559">
    <property type="entry name" value="CASPASE RECRUITMENT DOMAIN FAMILY"/>
    <property type="match status" value="1"/>
</dbReference>
<reference evidence="2" key="2">
    <citation type="submission" date="2025-09" db="UniProtKB">
        <authorList>
            <consortium name="Ensembl"/>
        </authorList>
    </citation>
    <scope>IDENTIFICATION</scope>
</reference>
<evidence type="ECO:0000256" key="1">
    <source>
        <dbReference type="SAM" id="MobiDB-lite"/>
    </source>
</evidence>
<protein>
    <submittedName>
        <fullName evidence="2">Uncharacterized protein</fullName>
    </submittedName>
</protein>
<dbReference type="Gene3D" id="3.40.50.300">
    <property type="entry name" value="P-loop containing nucleotide triphosphate hydrolases"/>
    <property type="match status" value="1"/>
</dbReference>
<accession>A0A663MKS7</accession>
<sequence>MNLKPYSLVRPVVVRTPRPVVLSPNCIAPRLIRNLLDLPTSRLDFHVCPAEKLAEGDPSAPHAQEYPVSRTVPQDERESGRIRMIREAMEKNKHCLLELGVHSVRELIKNEIYPIVIHVEVTEKNVRGLRSLLGKAGQRYSEVLKVCRDAEQALHTLPCSWACVEPHSWSHTEELPKVVRGYIFQEQTRPLWIEEGD</sequence>
<dbReference type="Ensembl" id="ENSACUT00000012695.1">
    <property type="protein sequence ID" value="ENSACUP00000011893.1"/>
    <property type="gene ID" value="ENSACUG00000008024.1"/>
</dbReference>
<evidence type="ECO:0000313" key="2">
    <source>
        <dbReference type="Ensembl" id="ENSACUP00000011893.1"/>
    </source>
</evidence>
<feature type="region of interest" description="Disordered" evidence="1">
    <location>
        <begin position="55"/>
        <end position="77"/>
    </location>
</feature>